<dbReference type="AlphaFoldDB" id="A0A0R3R704"/>
<dbReference type="WBParaSite" id="BTMF_0001580201-mRNA-1">
    <property type="protein sequence ID" value="BTMF_0001580201-mRNA-1"/>
    <property type="gene ID" value="BTMF_0001580201"/>
</dbReference>
<reference evidence="1" key="1">
    <citation type="submission" date="2017-02" db="UniProtKB">
        <authorList>
            <consortium name="WormBaseParasite"/>
        </authorList>
    </citation>
    <scope>IDENTIFICATION</scope>
</reference>
<proteinExistence type="predicted"/>
<protein>
    <submittedName>
        <fullName evidence="1">Collagen alpha-1(IV) chain</fullName>
    </submittedName>
</protein>
<accession>A0A0R3R704</accession>
<sequence>LKFHSPYFECLKILIPSFSTLNSLFVVSNSKLRITQNYGLENLFINSKLILLFPGCCLPGIPGPDGLPGKNGIPGRPG</sequence>
<organism evidence="1">
    <name type="scientific">Brugia timori</name>
    <dbReference type="NCBI Taxonomy" id="42155"/>
    <lineage>
        <taxon>Eukaryota</taxon>
        <taxon>Metazoa</taxon>
        <taxon>Ecdysozoa</taxon>
        <taxon>Nematoda</taxon>
        <taxon>Chromadorea</taxon>
        <taxon>Rhabditida</taxon>
        <taxon>Spirurina</taxon>
        <taxon>Spiruromorpha</taxon>
        <taxon>Filarioidea</taxon>
        <taxon>Onchocercidae</taxon>
        <taxon>Brugia</taxon>
    </lineage>
</organism>
<name>A0A0R3R704_9BILA</name>
<dbReference type="STRING" id="42155.A0A0R3R704"/>
<evidence type="ECO:0000313" key="1">
    <source>
        <dbReference type="WBParaSite" id="BTMF_0001580201-mRNA-1"/>
    </source>
</evidence>